<reference evidence="1" key="1">
    <citation type="submission" date="2019-08" db="EMBL/GenBank/DDBJ databases">
        <authorList>
            <person name="Kucharzyk K."/>
            <person name="Murdoch R.W."/>
            <person name="Higgins S."/>
            <person name="Loffler F."/>
        </authorList>
    </citation>
    <scope>NUCLEOTIDE SEQUENCE</scope>
</reference>
<proteinExistence type="predicted"/>
<gene>
    <name evidence="1" type="ORF">SDC9_94635</name>
</gene>
<organism evidence="1">
    <name type="scientific">bioreactor metagenome</name>
    <dbReference type="NCBI Taxonomy" id="1076179"/>
    <lineage>
        <taxon>unclassified sequences</taxon>
        <taxon>metagenomes</taxon>
        <taxon>ecological metagenomes</taxon>
    </lineage>
</organism>
<sequence>MIRQTNLFEHLHGAKTCLVPVDHALFAVFIAEEHVFGNRKIRNQRQFLMDDDDSSLLAVFDICKANGIPVQQNFTGIASVGIYAGEHVHERGLPRAIFTNQRVNFPSAHLQIYVVERLYAGKLLRNGEHFQYIVRHGCSFVCSGARLFKPHPGGF</sequence>
<dbReference type="EMBL" id="VSSQ01011876">
    <property type="protein sequence ID" value="MPM47914.1"/>
    <property type="molecule type" value="Genomic_DNA"/>
</dbReference>
<evidence type="ECO:0000313" key="1">
    <source>
        <dbReference type="EMBL" id="MPM47914.1"/>
    </source>
</evidence>
<dbReference type="AlphaFoldDB" id="A0A645AE21"/>
<dbReference type="AntiFam" id="ANF00095">
    <property type="entry name" value="Shadow ORF (opposite ABC transporters)"/>
</dbReference>
<accession>A0A645AE21</accession>
<comment type="caution">
    <text evidence="1">The sequence shown here is derived from an EMBL/GenBank/DDBJ whole genome shotgun (WGS) entry which is preliminary data.</text>
</comment>
<protein>
    <submittedName>
        <fullName evidence="1">Uncharacterized protein</fullName>
    </submittedName>
</protein>
<name>A0A645AE21_9ZZZZ</name>